<evidence type="ECO:0000259" key="1">
    <source>
        <dbReference type="Pfam" id="PF02931"/>
    </source>
</evidence>
<dbReference type="AlphaFoldDB" id="T1HB07"/>
<name>T1HB07_RHOPR</name>
<dbReference type="Proteomes" id="UP000015103">
    <property type="component" value="Unassembled WGS sequence"/>
</dbReference>
<dbReference type="Gene3D" id="2.70.170.10">
    <property type="entry name" value="Neurotransmitter-gated ion-channel ligand-binding domain"/>
    <property type="match status" value="1"/>
</dbReference>
<feature type="domain" description="Neurotransmitter-gated ion-channel ligand-binding" evidence="1">
    <location>
        <begin position="30"/>
        <end position="148"/>
    </location>
</feature>
<organism evidence="2 3">
    <name type="scientific">Rhodnius prolixus</name>
    <name type="common">Triatomid bug</name>
    <dbReference type="NCBI Taxonomy" id="13249"/>
    <lineage>
        <taxon>Eukaryota</taxon>
        <taxon>Metazoa</taxon>
        <taxon>Ecdysozoa</taxon>
        <taxon>Arthropoda</taxon>
        <taxon>Hexapoda</taxon>
        <taxon>Insecta</taxon>
        <taxon>Pterygota</taxon>
        <taxon>Neoptera</taxon>
        <taxon>Paraneoptera</taxon>
        <taxon>Hemiptera</taxon>
        <taxon>Heteroptera</taxon>
        <taxon>Panheteroptera</taxon>
        <taxon>Cimicomorpha</taxon>
        <taxon>Reduviidae</taxon>
        <taxon>Triatominae</taxon>
        <taxon>Rhodnius</taxon>
    </lineage>
</organism>
<dbReference type="InterPro" id="IPR036734">
    <property type="entry name" value="Neur_chan_lig-bd_sf"/>
</dbReference>
<keyword evidence="3" id="KW-1185">Reference proteome</keyword>
<dbReference type="STRING" id="13249.T1HB07"/>
<dbReference type="GO" id="GO:0016020">
    <property type="term" value="C:membrane"/>
    <property type="evidence" value="ECO:0007669"/>
    <property type="project" value="InterPro"/>
</dbReference>
<accession>T1HB07</accession>
<dbReference type="EnsemblMetazoa" id="RPRC001213-RA">
    <property type="protein sequence ID" value="RPRC001213-PA"/>
    <property type="gene ID" value="RPRC001213"/>
</dbReference>
<dbReference type="HOGENOM" id="CLU_1596538_0_0_1"/>
<dbReference type="InterPro" id="IPR006202">
    <property type="entry name" value="Neur_chan_lig-bd"/>
</dbReference>
<reference evidence="2" key="1">
    <citation type="submission" date="2015-05" db="UniProtKB">
        <authorList>
            <consortium name="EnsemblMetazoa"/>
        </authorList>
    </citation>
    <scope>IDENTIFICATION</scope>
</reference>
<proteinExistence type="predicted"/>
<dbReference type="Pfam" id="PF02931">
    <property type="entry name" value="Neur_chan_LBD"/>
    <property type="match status" value="1"/>
</dbReference>
<sequence length="167" mass="19420">MREIVCIHSTDSSHCLAVSKERTVFSQVIGNLSKEYAKQTKSRMPKGRSTSMDIYWPIGQKCRKVGEKMALTDYEVDLYLRQKWQDERLKHPDITEVLDLNDPNLVKAIWKPEVYFPNAKHAEFQFVTVPNVLIRINPDGEILYMLREIRLVALGKVQVIKAERMTL</sequence>
<protein>
    <submittedName>
        <fullName evidence="2">Neur_chan_LBD domain-containing protein</fullName>
    </submittedName>
</protein>
<dbReference type="eggNOG" id="KOG3644">
    <property type="taxonomic scope" value="Eukaryota"/>
</dbReference>
<dbReference type="GO" id="GO:0005230">
    <property type="term" value="F:extracellular ligand-gated monoatomic ion channel activity"/>
    <property type="evidence" value="ECO:0007669"/>
    <property type="project" value="InterPro"/>
</dbReference>
<evidence type="ECO:0000313" key="3">
    <source>
        <dbReference type="Proteomes" id="UP000015103"/>
    </source>
</evidence>
<dbReference type="InParanoid" id="T1HB07"/>
<dbReference type="VEuPathDB" id="VectorBase:RPRC001213"/>
<dbReference type="EMBL" id="ACPB03010474">
    <property type="status" value="NOT_ANNOTATED_CDS"/>
    <property type="molecule type" value="Genomic_DNA"/>
</dbReference>
<dbReference type="SUPFAM" id="SSF63712">
    <property type="entry name" value="Nicotinic receptor ligand binding domain-like"/>
    <property type="match status" value="1"/>
</dbReference>
<evidence type="ECO:0000313" key="2">
    <source>
        <dbReference type="EnsemblMetazoa" id="RPRC001213-PA"/>
    </source>
</evidence>